<dbReference type="GO" id="GO:0005506">
    <property type="term" value="F:iron ion binding"/>
    <property type="evidence" value="ECO:0007669"/>
    <property type="project" value="InterPro"/>
</dbReference>
<dbReference type="PRINTS" id="PR00080">
    <property type="entry name" value="SDRFAMILY"/>
</dbReference>
<dbReference type="Pfam" id="PF00106">
    <property type="entry name" value="adh_short"/>
    <property type="match status" value="1"/>
</dbReference>
<dbReference type="InterPro" id="IPR015915">
    <property type="entry name" value="Kelch-typ_b-propeller"/>
</dbReference>
<dbReference type="PRINTS" id="PR00081">
    <property type="entry name" value="GDHRDH"/>
</dbReference>
<comment type="caution">
    <text evidence="8">The sequence shown here is derived from an EMBL/GenBank/DDBJ whole genome shotgun (WGS) entry which is preliminary data.</text>
</comment>
<feature type="domain" description="Fe2OG dioxygenase" evidence="7">
    <location>
        <begin position="309"/>
        <end position="439"/>
    </location>
</feature>
<dbReference type="InterPro" id="IPR002347">
    <property type="entry name" value="SDR_fam"/>
</dbReference>
<dbReference type="GO" id="GO:0051213">
    <property type="term" value="F:dioxygenase activity"/>
    <property type="evidence" value="ECO:0007669"/>
    <property type="project" value="UniProtKB-KW"/>
</dbReference>
<comment type="cofactor">
    <cofactor evidence="1">
        <name>L-ascorbate</name>
        <dbReference type="ChEBI" id="CHEBI:38290"/>
    </cofactor>
</comment>
<dbReference type="PROSITE" id="PS51471">
    <property type="entry name" value="FE2OG_OXY"/>
    <property type="match status" value="1"/>
</dbReference>
<reference evidence="8" key="1">
    <citation type="submission" date="2023-01" db="EMBL/GenBank/DDBJ databases">
        <title>Metagenome sequencing of chrysophaentin producing Chrysophaeum taylorii.</title>
        <authorList>
            <person name="Davison J."/>
            <person name="Bewley C."/>
        </authorList>
    </citation>
    <scope>NUCLEOTIDE SEQUENCE</scope>
    <source>
        <strain evidence="8">NIES-1699</strain>
    </source>
</reference>
<dbReference type="GO" id="GO:0031418">
    <property type="term" value="F:L-ascorbic acid binding"/>
    <property type="evidence" value="ECO:0007669"/>
    <property type="project" value="InterPro"/>
</dbReference>
<keyword evidence="4" id="KW-0223">Dioxygenase</keyword>
<gene>
    <name evidence="8" type="ORF">CTAYLR_003008</name>
</gene>
<dbReference type="PANTHER" id="PTHR43115">
    <property type="entry name" value="DEHYDROGENASE/REDUCTASE SDR FAMILY MEMBER 11"/>
    <property type="match status" value="1"/>
</dbReference>
<dbReference type="SUPFAM" id="SSF51735">
    <property type="entry name" value="NAD(P)-binding Rossmann-fold domains"/>
    <property type="match status" value="1"/>
</dbReference>
<dbReference type="Gene3D" id="2.60.120.620">
    <property type="entry name" value="q2cbj1_9rhob like domain"/>
    <property type="match status" value="1"/>
</dbReference>
<evidence type="ECO:0000259" key="7">
    <source>
        <dbReference type="PROSITE" id="PS51471"/>
    </source>
</evidence>
<dbReference type="Gene3D" id="3.40.50.720">
    <property type="entry name" value="NAD(P)-binding Rossmann-like Domain"/>
    <property type="match status" value="1"/>
</dbReference>
<dbReference type="InterPro" id="IPR005123">
    <property type="entry name" value="Oxoglu/Fe-dep_dioxygenase_dom"/>
</dbReference>
<keyword evidence="9" id="KW-1185">Reference proteome</keyword>
<name>A0AAD7XJE0_9STRA</name>
<evidence type="ECO:0000256" key="3">
    <source>
        <dbReference type="ARBA" id="ARBA00022723"/>
    </source>
</evidence>
<keyword evidence="6" id="KW-0408">Iron</keyword>
<dbReference type="Proteomes" id="UP001230188">
    <property type="component" value="Unassembled WGS sequence"/>
</dbReference>
<dbReference type="Pfam" id="PF24681">
    <property type="entry name" value="Kelch_KLHDC2_KLHL20_DRC7"/>
    <property type="match status" value="1"/>
</dbReference>
<evidence type="ECO:0000256" key="6">
    <source>
        <dbReference type="ARBA" id="ARBA00023004"/>
    </source>
</evidence>
<sequence>MYGFANSSYADMWRYHNPNDTWEEVLTTGDVPSARLHHSMVAVNDAQLLIFDGFNVFKTMPDHDSYDDLYSLDISTRVWTKLGPNDVDGATRPSKRGAHDAVYVDGYVFVFGGFEVIGATGHYAELWRYDYRENFWTDLTPENNNNPGEDDAFAAGRGSRGLDSWSYTPLADAWTQLDPDGDVPAARRATHGDIAVYGILHLYGGVCIVNGTSEIFDDFYAYDPTSNTWFLGMPWSPSSFAVTVDKVLSQEECSALIARADEAGWAESPMAPLQSGLRSRLDDPELTREVFSRLRPSLPGVHLRRAVVGLTPTLRFVRYPVGCAVAPHPDTAGGDRHTPVMEPCSSLLTCLLYLNEGYVGCETHLLPPDAKTCEGGVRVEPAVGRALIFDHGILHGCPPLSSGPEKIVCRVDVAFEDLDHATGEKLANPYRDSTLRRRPTPAARRAFSKVARALARPTEARTFSGAVAVVTGSSSGIGKALCEGLRGLGMDVVGVARSNAEVCADVTDPTSAARVLASAFGRSRVNNGAPLVLVNNAGIGDERALVLDGDQEACERVFRCNALAPLDWMREFIRLLRTSKAPRGHVFNISSMSAHRLLAPHLGVYAASKAALQTLTEAARLDLQRRDLPYKVSLVSPGLVETNFYARMTGSQAKADLVYAASRSLHPQDVVDAVLYALQAPDRVQVHDILLRPQGGH</sequence>
<dbReference type="InterPro" id="IPR036291">
    <property type="entry name" value="NAD(P)-bd_dom_sf"/>
</dbReference>
<dbReference type="SUPFAM" id="SSF117281">
    <property type="entry name" value="Kelch motif"/>
    <property type="match status" value="1"/>
</dbReference>
<evidence type="ECO:0000256" key="1">
    <source>
        <dbReference type="ARBA" id="ARBA00001961"/>
    </source>
</evidence>
<comment type="similarity">
    <text evidence="2">Belongs to the short-chain dehydrogenases/reductases (SDR) family.</text>
</comment>
<evidence type="ECO:0000256" key="4">
    <source>
        <dbReference type="ARBA" id="ARBA00022964"/>
    </source>
</evidence>
<dbReference type="InterPro" id="IPR006620">
    <property type="entry name" value="Pro_4_hyd_alph"/>
</dbReference>
<dbReference type="EMBL" id="JAQMWT010000675">
    <property type="protein sequence ID" value="KAJ8598350.1"/>
    <property type="molecule type" value="Genomic_DNA"/>
</dbReference>
<dbReference type="AlphaFoldDB" id="A0AAD7XJE0"/>
<dbReference type="Gene3D" id="2.120.10.80">
    <property type="entry name" value="Kelch-type beta propeller"/>
    <property type="match status" value="2"/>
</dbReference>
<dbReference type="GO" id="GO:0016705">
    <property type="term" value="F:oxidoreductase activity, acting on paired donors, with incorporation or reduction of molecular oxygen"/>
    <property type="evidence" value="ECO:0007669"/>
    <property type="project" value="InterPro"/>
</dbReference>
<accession>A0AAD7XJE0</accession>
<evidence type="ECO:0000256" key="5">
    <source>
        <dbReference type="ARBA" id="ARBA00023002"/>
    </source>
</evidence>
<dbReference type="PANTHER" id="PTHR43115:SF4">
    <property type="entry name" value="DEHYDROGENASE_REDUCTASE SDR FAMILY MEMBER 11"/>
    <property type="match status" value="1"/>
</dbReference>
<organism evidence="8 9">
    <name type="scientific">Chrysophaeum taylorii</name>
    <dbReference type="NCBI Taxonomy" id="2483200"/>
    <lineage>
        <taxon>Eukaryota</taxon>
        <taxon>Sar</taxon>
        <taxon>Stramenopiles</taxon>
        <taxon>Ochrophyta</taxon>
        <taxon>Pelagophyceae</taxon>
        <taxon>Pelagomonadales</taxon>
        <taxon>Pelagomonadaceae</taxon>
        <taxon>Chrysophaeum</taxon>
    </lineage>
</organism>
<protein>
    <recommendedName>
        <fullName evidence="7">Fe2OG dioxygenase domain-containing protein</fullName>
    </recommendedName>
</protein>
<keyword evidence="5" id="KW-0560">Oxidoreductase</keyword>
<proteinExistence type="inferred from homology"/>
<evidence type="ECO:0000256" key="2">
    <source>
        <dbReference type="ARBA" id="ARBA00006484"/>
    </source>
</evidence>
<dbReference type="SMART" id="SM00702">
    <property type="entry name" value="P4Hc"/>
    <property type="match status" value="1"/>
</dbReference>
<evidence type="ECO:0000313" key="9">
    <source>
        <dbReference type="Proteomes" id="UP001230188"/>
    </source>
</evidence>
<evidence type="ECO:0000313" key="8">
    <source>
        <dbReference type="EMBL" id="KAJ8598350.1"/>
    </source>
</evidence>
<keyword evidence="3" id="KW-0479">Metal-binding</keyword>